<dbReference type="RefSeq" id="XP_066832433.1">
    <property type="nucleotide sequence ID" value="XM_066975833.1"/>
</dbReference>
<dbReference type="EMBL" id="OZ022411">
    <property type="protein sequence ID" value="CAK9441627.1"/>
    <property type="molecule type" value="Genomic_DNA"/>
</dbReference>
<dbReference type="CDD" id="cd00067">
    <property type="entry name" value="GAL4"/>
    <property type="match status" value="1"/>
</dbReference>
<keyword evidence="7" id="KW-0539">Nucleus</keyword>
<protein>
    <recommendedName>
        <fullName evidence="9">Zn(2)-C6 fungal-type domain-containing protein</fullName>
    </recommendedName>
</protein>
<dbReference type="CDD" id="cd14723">
    <property type="entry name" value="ZIP_Ppr1"/>
    <property type="match status" value="1"/>
</dbReference>
<dbReference type="PROSITE" id="PS50048">
    <property type="entry name" value="ZN2_CY6_FUNGAL_2"/>
    <property type="match status" value="1"/>
</dbReference>
<evidence type="ECO:0000256" key="8">
    <source>
        <dbReference type="SAM" id="MobiDB-lite"/>
    </source>
</evidence>
<comment type="subcellular location">
    <subcellularLocation>
        <location evidence="1">Nucleus</location>
    </subcellularLocation>
</comment>
<evidence type="ECO:0000259" key="9">
    <source>
        <dbReference type="PROSITE" id="PS50048"/>
    </source>
</evidence>
<name>A0ABP0ZVH1_9ASCO</name>
<dbReference type="PANTHER" id="PTHR47782">
    <property type="entry name" value="ZN(II)2CYS6 TRANSCRIPTION FACTOR (EUROFUNG)-RELATED"/>
    <property type="match status" value="1"/>
</dbReference>
<evidence type="ECO:0000256" key="3">
    <source>
        <dbReference type="ARBA" id="ARBA00022833"/>
    </source>
</evidence>
<dbReference type="Proteomes" id="UP001497383">
    <property type="component" value="Chromosome 7"/>
</dbReference>
<evidence type="ECO:0000256" key="2">
    <source>
        <dbReference type="ARBA" id="ARBA00022723"/>
    </source>
</evidence>
<feature type="region of interest" description="Disordered" evidence="8">
    <location>
        <begin position="168"/>
        <end position="194"/>
    </location>
</feature>
<dbReference type="InterPro" id="IPR001138">
    <property type="entry name" value="Zn2Cys6_DnaBD"/>
</dbReference>
<feature type="domain" description="Zn(2)-C6 fungal-type" evidence="9">
    <location>
        <begin position="38"/>
        <end position="66"/>
    </location>
</feature>
<dbReference type="Gene3D" id="4.10.240.10">
    <property type="entry name" value="Zn(2)-C6 fungal-type DNA-binding domain"/>
    <property type="match status" value="1"/>
</dbReference>
<dbReference type="Pfam" id="PF00172">
    <property type="entry name" value="Zn_clus"/>
    <property type="match status" value="1"/>
</dbReference>
<feature type="compositionally biased region" description="Low complexity" evidence="8">
    <location>
        <begin position="13"/>
        <end position="22"/>
    </location>
</feature>
<dbReference type="CDD" id="cd12148">
    <property type="entry name" value="fungal_TF_MHR"/>
    <property type="match status" value="1"/>
</dbReference>
<gene>
    <name evidence="10" type="ORF">LODBEIA_P54950</name>
</gene>
<evidence type="ECO:0000313" key="10">
    <source>
        <dbReference type="EMBL" id="CAK9441627.1"/>
    </source>
</evidence>
<evidence type="ECO:0000256" key="4">
    <source>
        <dbReference type="ARBA" id="ARBA00023015"/>
    </source>
</evidence>
<dbReference type="GeneID" id="92210691"/>
<feature type="region of interest" description="Disordered" evidence="8">
    <location>
        <begin position="732"/>
        <end position="757"/>
    </location>
</feature>
<dbReference type="SUPFAM" id="SSF57701">
    <property type="entry name" value="Zn2/Cys6 DNA-binding domain"/>
    <property type="match status" value="1"/>
</dbReference>
<keyword evidence="11" id="KW-1185">Reference proteome</keyword>
<keyword evidence="2" id="KW-0479">Metal-binding</keyword>
<feature type="compositionally biased region" description="Low complexity" evidence="8">
    <location>
        <begin position="737"/>
        <end position="757"/>
    </location>
</feature>
<dbReference type="PANTHER" id="PTHR47782:SF1">
    <property type="entry name" value="PYRIMIDINE PATHWAY REGULATORY PROTEIN 1"/>
    <property type="match status" value="1"/>
</dbReference>
<accession>A0ABP0ZVH1</accession>
<dbReference type="PROSITE" id="PS00463">
    <property type="entry name" value="ZN2_CY6_FUNGAL_1"/>
    <property type="match status" value="1"/>
</dbReference>
<keyword evidence="5" id="KW-0238">DNA-binding</keyword>
<reference evidence="10 11" key="1">
    <citation type="submission" date="2024-03" db="EMBL/GenBank/DDBJ databases">
        <authorList>
            <person name="Brejova B."/>
        </authorList>
    </citation>
    <scope>NUCLEOTIDE SEQUENCE [LARGE SCALE GENOMIC DNA]</scope>
    <source>
        <strain evidence="10 11">CBS 14171</strain>
    </source>
</reference>
<sequence length="865" mass="97956">MSEPLAKKPKIKNTTTTTSNSNDPHSDTPTKISRAISACKNCRIRKVRCDQRHPKCTRCEQSGLECIGIDASTGREVPRSYVVHLEDKIRQLEAKLAQFTEGAGTGNVAGDTVAEIVTVAEQESKGTTLLERPTIVENGKNGVGKGGAGAGGDISFSKLMSTAVKVQRRNEKKNHLNEEALGEEPQVAATSDRDDVPESEQAAVLPPKSTALLFCQNFFHQCNPQFPIFHREEFIRDVFIPIYGPVPKEQFNFASNNGSINDSFWSDKVESDTSSSYWFNTYKQQFQQILATTKDPNADIKKISNSIVAPKRYHKALFFINMVFAVASSVHHLRYPSHISESFRLAAMNYYDAVKHGPDQLIALQGILLYAYYSIMRPTNPGIWYIVGEALRICVDLDLQNEMKTKSKQNFNIDSYTRDKRRRIFWCTYSIDRQICFYLDRPFGIPDESINTPLPSIADDSALKPTGFSSSSAGAGADEYPNRDEQKQQVASYKTVSLAFLNMRKIQSEVTKILYTGAEIPRKYVDLEHWKTDVLYRLSQWLENLPSPTQMNSDFNAIFFKLNYHHTLLYIHGLGPRNFNLSREDFLQVSISSKEVIDVYIQLLMTKSVNYTWAGVHNLFMAGTSYLYALYNSEAIRRDNPLDTVRYFTSSCLQVLSSLIDKCDAASYCCEIFRNLTMVILKMKYNNHEDIKNDTQSHQESKVSRESLYKINNGNVHFNLFSLVTELDHLNPLTSPTQTHQQQQQPNAKTNANTNANARGKPSVFEHLQNFNFPPAKQNPIPAPAPSQASAQPTAMETLSAAATSPIPKWENLDWNDDDLDYFFKELDHLSERSSPGANREGKMTFELMHNMPNEKIWDEFFTSK</sequence>
<evidence type="ECO:0000256" key="7">
    <source>
        <dbReference type="ARBA" id="ARBA00023242"/>
    </source>
</evidence>
<keyword evidence="3" id="KW-0862">Zinc</keyword>
<evidence type="ECO:0000313" key="11">
    <source>
        <dbReference type="Proteomes" id="UP001497383"/>
    </source>
</evidence>
<dbReference type="InterPro" id="IPR052202">
    <property type="entry name" value="Yeast_MetPath_Reg"/>
</dbReference>
<dbReference type="SMART" id="SM00906">
    <property type="entry name" value="Fungal_trans"/>
    <property type="match status" value="1"/>
</dbReference>
<dbReference type="InterPro" id="IPR007219">
    <property type="entry name" value="XnlR_reg_dom"/>
</dbReference>
<evidence type="ECO:0000256" key="6">
    <source>
        <dbReference type="ARBA" id="ARBA00023163"/>
    </source>
</evidence>
<keyword evidence="4" id="KW-0805">Transcription regulation</keyword>
<evidence type="ECO:0000256" key="1">
    <source>
        <dbReference type="ARBA" id="ARBA00004123"/>
    </source>
</evidence>
<proteinExistence type="predicted"/>
<feature type="region of interest" description="Disordered" evidence="8">
    <location>
        <begin position="1"/>
        <end position="31"/>
    </location>
</feature>
<feature type="region of interest" description="Disordered" evidence="8">
    <location>
        <begin position="773"/>
        <end position="802"/>
    </location>
</feature>
<dbReference type="SMART" id="SM00066">
    <property type="entry name" value="GAL4"/>
    <property type="match status" value="1"/>
</dbReference>
<evidence type="ECO:0000256" key="5">
    <source>
        <dbReference type="ARBA" id="ARBA00023125"/>
    </source>
</evidence>
<dbReference type="Pfam" id="PF04082">
    <property type="entry name" value="Fungal_trans"/>
    <property type="match status" value="1"/>
</dbReference>
<keyword evidence="6" id="KW-0804">Transcription</keyword>
<organism evidence="10 11">
    <name type="scientific">Lodderomyces beijingensis</name>
    <dbReference type="NCBI Taxonomy" id="1775926"/>
    <lineage>
        <taxon>Eukaryota</taxon>
        <taxon>Fungi</taxon>
        <taxon>Dikarya</taxon>
        <taxon>Ascomycota</taxon>
        <taxon>Saccharomycotina</taxon>
        <taxon>Pichiomycetes</taxon>
        <taxon>Debaryomycetaceae</taxon>
        <taxon>Candida/Lodderomyces clade</taxon>
        <taxon>Lodderomyces</taxon>
    </lineage>
</organism>
<dbReference type="InterPro" id="IPR036864">
    <property type="entry name" value="Zn2-C6_fun-type_DNA-bd_sf"/>
</dbReference>